<name>B1X1G3_CROS5</name>
<feature type="region of interest" description="Disordered" evidence="1">
    <location>
        <begin position="259"/>
        <end position="278"/>
    </location>
</feature>
<gene>
    <name evidence="4" type="ordered locus">cce_2042</name>
</gene>
<reference evidence="4 5" key="1">
    <citation type="journal article" date="2008" name="Proc. Natl. Acad. Sci. U.S.A.">
        <title>The genome of Cyanothece 51142, a unicellular diazotrophic cyanobacterium important in the marine nitrogen cycle.</title>
        <authorList>
            <person name="Welsh E.A."/>
            <person name="Liberton M."/>
            <person name="Stoeckel J."/>
            <person name="Loh T."/>
            <person name="Elvitigala T."/>
            <person name="Wang C."/>
            <person name="Wollam A."/>
            <person name="Fulton R.S."/>
            <person name="Clifton S.W."/>
            <person name="Jacobs J.M."/>
            <person name="Aurora R."/>
            <person name="Ghosh B.K."/>
            <person name="Sherman L.A."/>
            <person name="Smith R.D."/>
            <person name="Wilson R.K."/>
            <person name="Pakrasi H.B."/>
        </authorList>
    </citation>
    <scope>NUCLEOTIDE SEQUENCE [LARGE SCALE GENOMIC DNA]</scope>
    <source>
        <strain evidence="5">ATCC 51142 / BH68</strain>
    </source>
</reference>
<dbReference type="eggNOG" id="COG1512">
    <property type="taxonomic scope" value="Bacteria"/>
</dbReference>
<proteinExistence type="predicted"/>
<dbReference type="Pfam" id="PF04536">
    <property type="entry name" value="TPM_phosphatase"/>
    <property type="match status" value="1"/>
</dbReference>
<dbReference type="PROSITE" id="PS51257">
    <property type="entry name" value="PROKAR_LIPOPROTEIN"/>
    <property type="match status" value="1"/>
</dbReference>
<dbReference type="EMBL" id="CP000806">
    <property type="protein sequence ID" value="ACB51392.1"/>
    <property type="molecule type" value="Genomic_DNA"/>
</dbReference>
<evidence type="ECO:0000256" key="1">
    <source>
        <dbReference type="SAM" id="MobiDB-lite"/>
    </source>
</evidence>
<evidence type="ECO:0000259" key="3">
    <source>
        <dbReference type="Pfam" id="PF04536"/>
    </source>
</evidence>
<dbReference type="AlphaFoldDB" id="B1X1G3"/>
<dbReference type="HOGENOM" id="CLU_035211_2_0_3"/>
<keyword evidence="2" id="KW-0472">Membrane</keyword>
<dbReference type="InterPro" id="IPR007621">
    <property type="entry name" value="TPM_dom"/>
</dbReference>
<keyword evidence="2" id="KW-0812">Transmembrane</keyword>
<feature type="transmembrane region" description="Helical" evidence="2">
    <location>
        <begin position="207"/>
        <end position="228"/>
    </location>
</feature>
<dbReference type="Proteomes" id="UP000001203">
    <property type="component" value="Chromosome circular"/>
</dbReference>
<dbReference type="STRING" id="43989.cce_2042"/>
<feature type="domain" description="TPM" evidence="3">
    <location>
        <begin position="57"/>
        <end position="180"/>
    </location>
</feature>
<dbReference type="PANTHER" id="PTHR30373">
    <property type="entry name" value="UPF0603 PROTEIN YGCG"/>
    <property type="match status" value="1"/>
</dbReference>
<protein>
    <recommendedName>
        <fullName evidence="3">TPM domain-containing protein</fullName>
    </recommendedName>
</protein>
<dbReference type="KEGG" id="cyt:cce_2042"/>
<evidence type="ECO:0000313" key="5">
    <source>
        <dbReference type="Proteomes" id="UP000001203"/>
    </source>
</evidence>
<keyword evidence="2" id="KW-1133">Transmembrane helix</keyword>
<dbReference type="PANTHER" id="PTHR30373:SF2">
    <property type="entry name" value="UPF0603 PROTEIN YGCG"/>
    <property type="match status" value="1"/>
</dbReference>
<accession>B1X1G3</accession>
<organism evidence="4 5">
    <name type="scientific">Crocosphaera subtropica (strain ATCC 51142 / BH68)</name>
    <name type="common">Cyanothece sp. (strain ATCC 51142)</name>
    <dbReference type="NCBI Taxonomy" id="43989"/>
    <lineage>
        <taxon>Bacteria</taxon>
        <taxon>Bacillati</taxon>
        <taxon>Cyanobacteriota</taxon>
        <taxon>Cyanophyceae</taxon>
        <taxon>Oscillatoriophycideae</taxon>
        <taxon>Chroococcales</taxon>
        <taxon>Aphanothecaceae</taxon>
        <taxon>Crocosphaera</taxon>
        <taxon>Crocosphaera subtropica</taxon>
    </lineage>
</organism>
<evidence type="ECO:0000256" key="2">
    <source>
        <dbReference type="SAM" id="Phobius"/>
    </source>
</evidence>
<keyword evidence="5" id="KW-1185">Reference proteome</keyword>
<dbReference type="Gene3D" id="3.10.310.50">
    <property type="match status" value="1"/>
</dbReference>
<sequence length="278" mass="30994">MKEKMVNFTHNRKIQTLVFIIFWSILLSCVTLIYPLTADALMVEAVPNPRQMNEGWVTDMADILDYKTEIILNNLITQLEVKNGAEIAIVTVTDTKPFLTPKQFTTQLFNYWGIGKKGENNGVLFLISLGDRRVEIETGSGIDTLLSQTYIKDIIDNKIRPQFKQKNYNQGILEGTKALIVELDRQLLLNQDTRDVSKKELSSFRKNVNLCIVILTMITVHGLVIILVEKYKKKRQNSLRFLLGDQANTPGYGHSYSGGTGGSFGGGESSGGGAGGSW</sequence>
<evidence type="ECO:0000313" key="4">
    <source>
        <dbReference type="EMBL" id="ACB51392.1"/>
    </source>
</evidence>